<feature type="transmembrane region" description="Helical" evidence="12">
    <location>
        <begin position="193"/>
        <end position="214"/>
    </location>
</feature>
<evidence type="ECO:0000313" key="13">
    <source>
        <dbReference type="EMBL" id="SHN70830.1"/>
    </source>
</evidence>
<keyword evidence="6 12" id="KW-0812">Transmembrane</keyword>
<keyword evidence="7" id="KW-0479">Metal-binding</keyword>
<accession>A0A1M7TJD6</accession>
<dbReference type="GO" id="GO:0070069">
    <property type="term" value="C:cytochrome complex"/>
    <property type="evidence" value="ECO:0007669"/>
    <property type="project" value="TreeGrafter"/>
</dbReference>
<evidence type="ECO:0000256" key="2">
    <source>
        <dbReference type="ARBA" id="ARBA00007543"/>
    </source>
</evidence>
<sequence>MLETIWFVLWGLLWAVYFILDGFDFGMGMLFPFLAKNETEKRIVYNAAGPFWDGNEVWLITAGGATFAAFPVAYAVLFSSFYAPLYLLLFALIFRAASFEFRNKIDSDAWRKFWDVFQFLGGFLPALLLGVAFANLFRGIPLDEAGVYHGNLLMLLNPYALAGGILFVLMFCVHGALWLAIKSPGELSERAMKTAGCLWGYLLAVALLFLGWSYKETHLFANYAKMPALLIFPILAVVSLLTLYFLIKARMAWLSWFFSALFILGVTFFGVLGMYPALIPSNISEAASITIHNGASTPLTLSIMLYSVLAILPVVIIYQIWVYTVFSHKITDEDLKSEHSY</sequence>
<feature type="transmembrane region" description="Helical" evidence="12">
    <location>
        <begin position="113"/>
        <end position="137"/>
    </location>
</feature>
<feature type="transmembrane region" description="Helical" evidence="12">
    <location>
        <begin position="254"/>
        <end position="275"/>
    </location>
</feature>
<dbReference type="AlphaFoldDB" id="A0A1M7TJD6"/>
<proteinExistence type="inferred from homology"/>
<dbReference type="Pfam" id="PF02322">
    <property type="entry name" value="Cyt_bd_oxida_II"/>
    <property type="match status" value="1"/>
</dbReference>
<dbReference type="InterPro" id="IPR003317">
    <property type="entry name" value="Cyt-d_oxidase_su2"/>
</dbReference>
<dbReference type="Proteomes" id="UP000186469">
    <property type="component" value="Unassembled WGS sequence"/>
</dbReference>
<gene>
    <name evidence="13" type="ORF">SAMN02745728_02110</name>
</gene>
<dbReference type="GO" id="GO:0016682">
    <property type="term" value="F:oxidoreductase activity, acting on diphenols and related substances as donors, oxygen as acceptor"/>
    <property type="evidence" value="ECO:0007669"/>
    <property type="project" value="TreeGrafter"/>
</dbReference>
<keyword evidence="10" id="KW-0408">Iron</keyword>
<comment type="similarity">
    <text evidence="2">Belongs to the cytochrome ubiquinol oxidase subunit 2 family.</text>
</comment>
<evidence type="ECO:0000256" key="9">
    <source>
        <dbReference type="ARBA" id="ARBA00022989"/>
    </source>
</evidence>
<feature type="transmembrane region" description="Helical" evidence="12">
    <location>
        <begin position="83"/>
        <end position="101"/>
    </location>
</feature>
<dbReference type="PIRSF" id="PIRSF000267">
    <property type="entry name" value="Cyt_oxidse_sub2"/>
    <property type="match status" value="1"/>
</dbReference>
<keyword evidence="14" id="KW-1185">Reference proteome</keyword>
<feature type="transmembrane region" description="Helical" evidence="12">
    <location>
        <begin position="157"/>
        <end position="181"/>
    </location>
</feature>
<evidence type="ECO:0000256" key="11">
    <source>
        <dbReference type="ARBA" id="ARBA00023136"/>
    </source>
</evidence>
<evidence type="ECO:0000256" key="1">
    <source>
        <dbReference type="ARBA" id="ARBA00004651"/>
    </source>
</evidence>
<feature type="transmembrane region" description="Helical" evidence="12">
    <location>
        <begin position="303"/>
        <end position="326"/>
    </location>
</feature>
<dbReference type="OrthoDB" id="9776710at2"/>
<dbReference type="PANTHER" id="PTHR43141:SF5">
    <property type="entry name" value="CYTOCHROME BD-I UBIQUINOL OXIDASE SUBUNIT 2"/>
    <property type="match status" value="1"/>
</dbReference>
<comment type="subcellular location">
    <subcellularLocation>
        <location evidence="1">Cell membrane</location>
        <topology evidence="1">Multi-pass membrane protein</topology>
    </subcellularLocation>
</comment>
<reference evidence="13 14" key="1">
    <citation type="submission" date="2016-12" db="EMBL/GenBank/DDBJ databases">
        <authorList>
            <person name="Song W.-J."/>
            <person name="Kurnit D.M."/>
        </authorList>
    </citation>
    <scope>NUCLEOTIDE SEQUENCE [LARGE SCALE GENOMIC DNA]</scope>
    <source>
        <strain evidence="13 14">DSM 11393</strain>
    </source>
</reference>
<evidence type="ECO:0000256" key="4">
    <source>
        <dbReference type="ARBA" id="ARBA00022475"/>
    </source>
</evidence>
<keyword evidence="9 12" id="KW-1133">Transmembrane helix</keyword>
<dbReference type="NCBIfam" id="TIGR00203">
    <property type="entry name" value="cydB"/>
    <property type="match status" value="1"/>
</dbReference>
<keyword evidence="11 12" id="KW-0472">Membrane</keyword>
<evidence type="ECO:0000256" key="3">
    <source>
        <dbReference type="ARBA" id="ARBA00022448"/>
    </source>
</evidence>
<evidence type="ECO:0000256" key="6">
    <source>
        <dbReference type="ARBA" id="ARBA00022692"/>
    </source>
</evidence>
<dbReference type="GO" id="GO:0009055">
    <property type="term" value="F:electron transfer activity"/>
    <property type="evidence" value="ECO:0007669"/>
    <property type="project" value="TreeGrafter"/>
</dbReference>
<keyword evidence="3" id="KW-0813">Transport</keyword>
<dbReference type="GO" id="GO:0046872">
    <property type="term" value="F:metal ion binding"/>
    <property type="evidence" value="ECO:0007669"/>
    <property type="project" value="UniProtKB-KW"/>
</dbReference>
<keyword evidence="8" id="KW-0249">Electron transport</keyword>
<evidence type="ECO:0000256" key="8">
    <source>
        <dbReference type="ARBA" id="ARBA00022982"/>
    </source>
</evidence>
<dbReference type="STRING" id="1121455.SAMN02745728_02110"/>
<dbReference type="EMBL" id="FRDI01000013">
    <property type="protein sequence ID" value="SHN70830.1"/>
    <property type="molecule type" value="Genomic_DNA"/>
</dbReference>
<dbReference type="GO" id="GO:0019646">
    <property type="term" value="P:aerobic electron transport chain"/>
    <property type="evidence" value="ECO:0007669"/>
    <property type="project" value="TreeGrafter"/>
</dbReference>
<dbReference type="GO" id="GO:0005886">
    <property type="term" value="C:plasma membrane"/>
    <property type="evidence" value="ECO:0007669"/>
    <property type="project" value="UniProtKB-SubCell"/>
</dbReference>
<evidence type="ECO:0000256" key="7">
    <source>
        <dbReference type="ARBA" id="ARBA00022723"/>
    </source>
</evidence>
<protein>
    <submittedName>
        <fullName evidence="13">Cytochrome bd-I ubiquinol oxidase subunit 2 apoprotein</fullName>
    </submittedName>
</protein>
<dbReference type="PANTHER" id="PTHR43141">
    <property type="entry name" value="CYTOCHROME BD2 SUBUNIT II"/>
    <property type="match status" value="1"/>
</dbReference>
<organism evidence="13 14">
    <name type="scientific">Desulfovibrio litoralis DSM 11393</name>
    <dbReference type="NCBI Taxonomy" id="1121455"/>
    <lineage>
        <taxon>Bacteria</taxon>
        <taxon>Pseudomonadati</taxon>
        <taxon>Thermodesulfobacteriota</taxon>
        <taxon>Desulfovibrionia</taxon>
        <taxon>Desulfovibrionales</taxon>
        <taxon>Desulfovibrionaceae</taxon>
        <taxon>Desulfovibrio</taxon>
    </lineage>
</organism>
<keyword evidence="5" id="KW-0349">Heme</keyword>
<keyword evidence="4" id="KW-1003">Cell membrane</keyword>
<dbReference type="RefSeq" id="WP_072697785.1">
    <property type="nucleotide sequence ID" value="NZ_FRDI01000013.1"/>
</dbReference>
<evidence type="ECO:0000313" key="14">
    <source>
        <dbReference type="Proteomes" id="UP000186469"/>
    </source>
</evidence>
<feature type="transmembrane region" description="Helical" evidence="12">
    <location>
        <begin position="12"/>
        <end position="35"/>
    </location>
</feature>
<evidence type="ECO:0000256" key="10">
    <source>
        <dbReference type="ARBA" id="ARBA00023004"/>
    </source>
</evidence>
<evidence type="ECO:0000256" key="12">
    <source>
        <dbReference type="SAM" id="Phobius"/>
    </source>
</evidence>
<evidence type="ECO:0000256" key="5">
    <source>
        <dbReference type="ARBA" id="ARBA00022617"/>
    </source>
</evidence>
<feature type="transmembrane region" description="Helical" evidence="12">
    <location>
        <begin position="226"/>
        <end position="247"/>
    </location>
</feature>
<name>A0A1M7TJD6_9BACT</name>